<dbReference type="SUPFAM" id="SSF51998">
    <property type="entry name" value="PFL-like glycyl radical enzymes"/>
    <property type="match status" value="1"/>
</dbReference>
<feature type="non-terminal residue" evidence="5">
    <location>
        <position position="469"/>
    </location>
</feature>
<dbReference type="PROSITE" id="PS51161">
    <property type="entry name" value="ATP_CONE"/>
    <property type="match status" value="1"/>
</dbReference>
<dbReference type="InterPro" id="IPR005144">
    <property type="entry name" value="ATP-cone_dom"/>
</dbReference>
<dbReference type="Proteomes" id="UP000824081">
    <property type="component" value="Unassembled WGS sequence"/>
</dbReference>
<evidence type="ECO:0000256" key="2">
    <source>
        <dbReference type="ARBA" id="ARBA00022840"/>
    </source>
</evidence>
<dbReference type="Pfam" id="PF03477">
    <property type="entry name" value="ATP-cone"/>
    <property type="match status" value="1"/>
</dbReference>
<protein>
    <submittedName>
        <fullName evidence="5">Anaerobic ribonucleoside-triphosphate reductase</fullName>
    </submittedName>
</protein>
<dbReference type="Pfam" id="PF13597">
    <property type="entry name" value="NRDD"/>
    <property type="match status" value="1"/>
</dbReference>
<reference evidence="5" key="2">
    <citation type="journal article" date="2021" name="PeerJ">
        <title>Extensive microbial diversity within the chicken gut microbiome revealed by metagenomics and culture.</title>
        <authorList>
            <person name="Gilroy R."/>
            <person name="Ravi A."/>
            <person name="Getino M."/>
            <person name="Pursley I."/>
            <person name="Horton D.L."/>
            <person name="Alikhan N.F."/>
            <person name="Baker D."/>
            <person name="Gharbi K."/>
            <person name="Hall N."/>
            <person name="Watson M."/>
            <person name="Adriaenssens E.M."/>
            <person name="Foster-Nyarko E."/>
            <person name="Jarju S."/>
            <person name="Secka A."/>
            <person name="Antonio M."/>
            <person name="Oren A."/>
            <person name="Chaudhuri R.R."/>
            <person name="La Ragione R."/>
            <person name="Hildebrand F."/>
            <person name="Pallen M.J."/>
        </authorList>
    </citation>
    <scope>NUCLEOTIDE SEQUENCE</scope>
    <source>
        <strain evidence="5">11687</strain>
    </source>
</reference>
<evidence type="ECO:0000256" key="3">
    <source>
        <dbReference type="PROSITE-ProRule" id="PRU00492"/>
    </source>
</evidence>
<evidence type="ECO:0000313" key="5">
    <source>
        <dbReference type="EMBL" id="HIU58700.1"/>
    </source>
</evidence>
<evidence type="ECO:0000256" key="1">
    <source>
        <dbReference type="ARBA" id="ARBA00022741"/>
    </source>
</evidence>
<comment type="caution">
    <text evidence="5">The sequence shown here is derived from an EMBL/GenBank/DDBJ whole genome shotgun (WGS) entry which is preliminary data.</text>
</comment>
<dbReference type="PANTHER" id="PTHR21075">
    <property type="entry name" value="ANAEROBIC RIBONUCLEOSIDE-TRIPHOSPHATE REDUCTASE"/>
    <property type="match status" value="1"/>
</dbReference>
<proteinExistence type="predicted"/>
<evidence type="ECO:0000259" key="4">
    <source>
        <dbReference type="PROSITE" id="PS51161"/>
    </source>
</evidence>
<keyword evidence="1 3" id="KW-0547">Nucleotide-binding</keyword>
<accession>A0A9D1SG13</accession>
<feature type="domain" description="ATP-cone" evidence="4">
    <location>
        <begin position="1"/>
        <end position="94"/>
    </location>
</feature>
<dbReference type="GO" id="GO:0031250">
    <property type="term" value="C:anaerobic ribonucleoside-triphosphate reductase complex"/>
    <property type="evidence" value="ECO:0007669"/>
    <property type="project" value="TreeGrafter"/>
</dbReference>
<sequence length="469" mass="53476">MKIIKRSGQEAVFDEEKIVNAVRKANREVNEMARISEDDIRAIADSVTDECAHMGRSVSVEEVQDMVEDRLMDRKAFVLARKYITYRYSRALVRKANTTDAQILTLIECNNEEVKQENSNKNPTVNSVQRDYMAGEVSKDLTRRLLLPEDIVAAHDQGLIHFHDADYFAQHMHNCDLVNLEDMLQNGTVISGTLIERPHSFSTACNIATQIIAQVASNQYGGQSISLTHLAPFVDVSRKKIRKEVAEELASVGVVDEAHIAEIAEKRLRDEIRRGIQTIQYQVVTLLTTNGQAPFVTVLMYLNEARNEQEKADLALIIEETLIQRMQGVKNESGVWITPAFPKLIYVLEPDNISEDQPYWYLTVLSAKCTAKRMVPDYISEKKMLEYKIDKNGEGHCYTCMGCRSFLTPYVDENGKPKYYGRFNQGVVTINLVDVALSSGGNEAKFWEIFDERLDLCYRALMYRHNRLK</sequence>
<organism evidence="5 6">
    <name type="scientific">Candidatus Scatosoma pullistercoris</name>
    <dbReference type="NCBI Taxonomy" id="2840934"/>
    <lineage>
        <taxon>Bacteria</taxon>
        <taxon>Bacillati</taxon>
        <taxon>Bacillota</taxon>
        <taxon>Clostridia</taxon>
        <taxon>Candidatus Scatosoma</taxon>
    </lineage>
</organism>
<dbReference type="GO" id="GO:0004748">
    <property type="term" value="F:ribonucleoside-diphosphate reductase activity, thioredoxin disulfide as acceptor"/>
    <property type="evidence" value="ECO:0007669"/>
    <property type="project" value="TreeGrafter"/>
</dbReference>
<dbReference type="EMBL" id="DVMZ01000032">
    <property type="protein sequence ID" value="HIU58700.1"/>
    <property type="molecule type" value="Genomic_DNA"/>
</dbReference>
<dbReference type="GO" id="GO:0006260">
    <property type="term" value="P:DNA replication"/>
    <property type="evidence" value="ECO:0007669"/>
    <property type="project" value="InterPro"/>
</dbReference>
<dbReference type="InterPro" id="IPR012833">
    <property type="entry name" value="NrdD"/>
</dbReference>
<dbReference type="GO" id="GO:0005524">
    <property type="term" value="F:ATP binding"/>
    <property type="evidence" value="ECO:0007669"/>
    <property type="project" value="UniProtKB-UniRule"/>
</dbReference>
<dbReference type="AlphaFoldDB" id="A0A9D1SG13"/>
<evidence type="ECO:0000313" key="6">
    <source>
        <dbReference type="Proteomes" id="UP000824081"/>
    </source>
</evidence>
<dbReference type="GO" id="GO:0009265">
    <property type="term" value="P:2'-deoxyribonucleotide biosynthetic process"/>
    <property type="evidence" value="ECO:0007669"/>
    <property type="project" value="TreeGrafter"/>
</dbReference>
<keyword evidence="2 3" id="KW-0067">ATP-binding</keyword>
<dbReference type="Gene3D" id="3.20.70.20">
    <property type="match status" value="1"/>
</dbReference>
<gene>
    <name evidence="5" type="ORF">IAC57_01225</name>
</gene>
<name>A0A9D1SG13_9FIRM</name>
<dbReference type="GO" id="GO:0008998">
    <property type="term" value="F:ribonucleoside-triphosphate reductase (thioredoxin) activity"/>
    <property type="evidence" value="ECO:0007669"/>
    <property type="project" value="InterPro"/>
</dbReference>
<reference evidence="5" key="1">
    <citation type="submission" date="2020-10" db="EMBL/GenBank/DDBJ databases">
        <authorList>
            <person name="Gilroy R."/>
        </authorList>
    </citation>
    <scope>NUCLEOTIDE SEQUENCE</scope>
    <source>
        <strain evidence="5">11687</strain>
    </source>
</reference>
<dbReference type="PANTHER" id="PTHR21075:SF0">
    <property type="entry name" value="ANAEROBIC RIBONUCLEOSIDE-TRIPHOSPHATE REDUCTASE"/>
    <property type="match status" value="1"/>
</dbReference>